<accession>A0A9D4MKE7</accession>
<protein>
    <submittedName>
        <fullName evidence="1">Uncharacterized protein</fullName>
    </submittedName>
</protein>
<keyword evidence="2" id="KW-1185">Reference proteome</keyword>
<evidence type="ECO:0000313" key="2">
    <source>
        <dbReference type="Proteomes" id="UP000828390"/>
    </source>
</evidence>
<reference evidence="1" key="2">
    <citation type="submission" date="2020-11" db="EMBL/GenBank/DDBJ databases">
        <authorList>
            <person name="McCartney M.A."/>
            <person name="Auch B."/>
            <person name="Kono T."/>
            <person name="Mallez S."/>
            <person name="Becker A."/>
            <person name="Gohl D.M."/>
            <person name="Silverstein K.A.T."/>
            <person name="Koren S."/>
            <person name="Bechman K.B."/>
            <person name="Herman A."/>
            <person name="Abrahante J.E."/>
            <person name="Garbe J."/>
        </authorList>
    </citation>
    <scope>NUCLEOTIDE SEQUENCE</scope>
    <source>
        <strain evidence="1">Duluth1</strain>
        <tissue evidence="1">Whole animal</tissue>
    </source>
</reference>
<organism evidence="1 2">
    <name type="scientific">Dreissena polymorpha</name>
    <name type="common">Zebra mussel</name>
    <name type="synonym">Mytilus polymorpha</name>
    <dbReference type="NCBI Taxonomy" id="45954"/>
    <lineage>
        <taxon>Eukaryota</taxon>
        <taxon>Metazoa</taxon>
        <taxon>Spiralia</taxon>
        <taxon>Lophotrochozoa</taxon>
        <taxon>Mollusca</taxon>
        <taxon>Bivalvia</taxon>
        <taxon>Autobranchia</taxon>
        <taxon>Heteroconchia</taxon>
        <taxon>Euheterodonta</taxon>
        <taxon>Imparidentia</taxon>
        <taxon>Neoheterodontei</taxon>
        <taxon>Myida</taxon>
        <taxon>Dreissenoidea</taxon>
        <taxon>Dreissenidae</taxon>
        <taxon>Dreissena</taxon>
    </lineage>
</organism>
<name>A0A9D4MKE7_DREPO</name>
<dbReference type="AlphaFoldDB" id="A0A9D4MKE7"/>
<sequence>MLKQEFVLFLVVDFHKIRFVWKECLLACYLYAIYIEFEATWPVMLPFVTCT</sequence>
<dbReference type="Proteomes" id="UP000828390">
    <property type="component" value="Unassembled WGS sequence"/>
</dbReference>
<dbReference type="EMBL" id="JAIWYP010000001">
    <property type="protein sequence ID" value="KAH3876927.1"/>
    <property type="molecule type" value="Genomic_DNA"/>
</dbReference>
<proteinExistence type="predicted"/>
<evidence type="ECO:0000313" key="1">
    <source>
        <dbReference type="EMBL" id="KAH3876927.1"/>
    </source>
</evidence>
<comment type="caution">
    <text evidence="1">The sequence shown here is derived from an EMBL/GenBank/DDBJ whole genome shotgun (WGS) entry which is preliminary data.</text>
</comment>
<gene>
    <name evidence="1" type="ORF">DPMN_000779</name>
</gene>
<reference evidence="1" key="1">
    <citation type="journal article" date="2019" name="bioRxiv">
        <title>The Genome of the Zebra Mussel, Dreissena polymorpha: A Resource for Invasive Species Research.</title>
        <authorList>
            <person name="McCartney M.A."/>
            <person name="Auch B."/>
            <person name="Kono T."/>
            <person name="Mallez S."/>
            <person name="Zhang Y."/>
            <person name="Obille A."/>
            <person name="Becker A."/>
            <person name="Abrahante J.E."/>
            <person name="Garbe J."/>
            <person name="Badalamenti J.P."/>
            <person name="Herman A."/>
            <person name="Mangelson H."/>
            <person name="Liachko I."/>
            <person name="Sullivan S."/>
            <person name="Sone E.D."/>
            <person name="Koren S."/>
            <person name="Silverstein K.A.T."/>
            <person name="Beckman K.B."/>
            <person name="Gohl D.M."/>
        </authorList>
    </citation>
    <scope>NUCLEOTIDE SEQUENCE</scope>
    <source>
        <strain evidence="1">Duluth1</strain>
        <tissue evidence="1">Whole animal</tissue>
    </source>
</reference>